<feature type="region of interest" description="Disordered" evidence="1">
    <location>
        <begin position="130"/>
        <end position="185"/>
    </location>
</feature>
<protein>
    <submittedName>
        <fullName evidence="2">Uncharacterized protein</fullName>
    </submittedName>
</protein>
<dbReference type="EMBL" id="CAMXCT030002457">
    <property type="protein sequence ID" value="CAL4785593.1"/>
    <property type="molecule type" value="Genomic_DNA"/>
</dbReference>
<name>A0A9P1CVR6_9DINO</name>
<feature type="region of interest" description="Disordered" evidence="1">
    <location>
        <begin position="1"/>
        <end position="86"/>
    </location>
</feature>
<gene>
    <name evidence="2" type="ORF">C1SCF055_LOCUS24594</name>
</gene>
<sequence>PGDSTKATKAGNKSKENAEALEAAEKTKEKEEKERALALELKKASVPGPAPTTPPAKRLRMKSPTESTASGSSSIHTDATSTRYQSTKDMAEAHFAKLRLGLSAAVKEAEENAHLDCAGMSMEGLLEELHMSDGGDSNDDSVFEGTEDEAASDPSSSEDDGEEEGRKAEEKSKENEDQKAKDEAKDEALQIAIANTTRNSNLYERQGTNKREWDRFDRQTKGGQFPTGLQPLLRKKKTDLFGLWLDFGEDWDRVQCEVERRAESTNLARSEWVAVQAKTLKAGMEQSKFDELIKKRIDAGLYYQDLDFPSDPMDWGSQMFIFNGFENWIYMPKGRLLRQDELVSESVSTKATKKLDQGLFNALTAEEGGILPAGALPAVKAASEAGQRAVLSALDDDGKQVMKPKRQQKAKPGEAEKISPKTVLEHAKELLQPVLDEATKARQKNIQLRGMQFADELAHQLLKHGNGMETLYTELKNNVEMNSPDESKIKCTLGKIETMQNWYKKAEVERDEDPQIVDASVLLPHEVFGALHSMGEHKVRQGVNKTLADVVAWSLSWASRGIYPSRGFYGERFDSNMYRSSLSGKQIAGGYKLVYMTFKADLKARMQCHRHQSPWCAVPGFQFETMSFDMMHLVYLGIAKNHIPSCLKILKLYGYHYEGGESDEKFLKRVSMEMKQDCKDNLVLQLLNLCCHSLAKAQALMDDAGLILNPDEASEISRMLHQHLRSTEFLASWCWSNSVMAFKMRPKHHYLWHVAMDVLTTRVNPRIHHVWSDEKFLGSIKKNSVPLPRQYGPKKDYRAVPSCPLRLHGQNGLMASVLQKESLTRLQSIRIWVNTIQKITTKKISVFVMFTI</sequence>
<evidence type="ECO:0000256" key="1">
    <source>
        <dbReference type="SAM" id="MobiDB-lite"/>
    </source>
</evidence>
<feature type="compositionally biased region" description="Low complexity" evidence="1">
    <location>
        <begin position="64"/>
        <end position="77"/>
    </location>
</feature>
<evidence type="ECO:0000313" key="2">
    <source>
        <dbReference type="EMBL" id="CAI3998281.1"/>
    </source>
</evidence>
<dbReference type="Proteomes" id="UP001152797">
    <property type="component" value="Unassembled WGS sequence"/>
</dbReference>
<evidence type="ECO:0000313" key="4">
    <source>
        <dbReference type="Proteomes" id="UP001152797"/>
    </source>
</evidence>
<dbReference type="AlphaFoldDB" id="A0A9P1CVR6"/>
<reference evidence="3" key="2">
    <citation type="submission" date="2024-04" db="EMBL/GenBank/DDBJ databases">
        <authorList>
            <person name="Chen Y."/>
            <person name="Shah S."/>
            <person name="Dougan E. K."/>
            <person name="Thang M."/>
            <person name="Chan C."/>
        </authorList>
    </citation>
    <scope>NUCLEOTIDE SEQUENCE [LARGE SCALE GENOMIC DNA]</scope>
</reference>
<feature type="compositionally biased region" description="Basic and acidic residues" evidence="1">
    <location>
        <begin position="13"/>
        <end position="43"/>
    </location>
</feature>
<dbReference type="EMBL" id="CAMXCT010002457">
    <property type="protein sequence ID" value="CAI3998281.1"/>
    <property type="molecule type" value="Genomic_DNA"/>
</dbReference>
<feature type="region of interest" description="Disordered" evidence="1">
    <location>
        <begin position="197"/>
        <end position="229"/>
    </location>
</feature>
<organism evidence="2">
    <name type="scientific">Cladocopium goreaui</name>
    <dbReference type="NCBI Taxonomy" id="2562237"/>
    <lineage>
        <taxon>Eukaryota</taxon>
        <taxon>Sar</taxon>
        <taxon>Alveolata</taxon>
        <taxon>Dinophyceae</taxon>
        <taxon>Suessiales</taxon>
        <taxon>Symbiodiniaceae</taxon>
        <taxon>Cladocopium</taxon>
    </lineage>
</organism>
<accession>A0A9P1CVR6</accession>
<dbReference type="EMBL" id="CAMXCT020002457">
    <property type="protein sequence ID" value="CAL1151656.1"/>
    <property type="molecule type" value="Genomic_DNA"/>
</dbReference>
<feature type="compositionally biased region" description="Basic and acidic residues" evidence="1">
    <location>
        <begin position="207"/>
        <end position="220"/>
    </location>
</feature>
<feature type="non-terminal residue" evidence="2">
    <location>
        <position position="1"/>
    </location>
</feature>
<proteinExistence type="predicted"/>
<evidence type="ECO:0000313" key="3">
    <source>
        <dbReference type="EMBL" id="CAL1151656.1"/>
    </source>
</evidence>
<dbReference type="OrthoDB" id="417446at2759"/>
<feature type="compositionally biased region" description="Basic and acidic residues" evidence="1">
    <location>
        <begin position="164"/>
        <end position="185"/>
    </location>
</feature>
<comment type="caution">
    <text evidence="2">The sequence shown here is derived from an EMBL/GenBank/DDBJ whole genome shotgun (WGS) entry which is preliminary data.</text>
</comment>
<feature type="compositionally biased region" description="Acidic residues" evidence="1">
    <location>
        <begin position="136"/>
        <end position="163"/>
    </location>
</feature>
<keyword evidence="4" id="KW-1185">Reference proteome</keyword>
<reference evidence="2" key="1">
    <citation type="submission" date="2022-10" db="EMBL/GenBank/DDBJ databases">
        <authorList>
            <person name="Chen Y."/>
            <person name="Dougan E. K."/>
            <person name="Chan C."/>
            <person name="Rhodes N."/>
            <person name="Thang M."/>
        </authorList>
    </citation>
    <scope>NUCLEOTIDE SEQUENCE</scope>
</reference>